<name>A0AAN9RD03_CANGL</name>
<organism evidence="1 2">
    <name type="scientific">Canavalia gladiata</name>
    <name type="common">Sword bean</name>
    <name type="synonym">Dolichos gladiatus</name>
    <dbReference type="NCBI Taxonomy" id="3824"/>
    <lineage>
        <taxon>Eukaryota</taxon>
        <taxon>Viridiplantae</taxon>
        <taxon>Streptophyta</taxon>
        <taxon>Embryophyta</taxon>
        <taxon>Tracheophyta</taxon>
        <taxon>Spermatophyta</taxon>
        <taxon>Magnoliopsida</taxon>
        <taxon>eudicotyledons</taxon>
        <taxon>Gunneridae</taxon>
        <taxon>Pentapetalae</taxon>
        <taxon>rosids</taxon>
        <taxon>fabids</taxon>
        <taxon>Fabales</taxon>
        <taxon>Fabaceae</taxon>
        <taxon>Papilionoideae</taxon>
        <taxon>50 kb inversion clade</taxon>
        <taxon>NPAAA clade</taxon>
        <taxon>indigoferoid/millettioid clade</taxon>
        <taxon>Phaseoleae</taxon>
        <taxon>Canavalia</taxon>
    </lineage>
</organism>
<evidence type="ECO:0000313" key="1">
    <source>
        <dbReference type="EMBL" id="KAK7362148.1"/>
    </source>
</evidence>
<gene>
    <name evidence="1" type="ORF">VNO77_04251</name>
</gene>
<evidence type="ECO:0000313" key="2">
    <source>
        <dbReference type="Proteomes" id="UP001367508"/>
    </source>
</evidence>
<dbReference type="AlphaFoldDB" id="A0AAN9RD03"/>
<keyword evidence="2" id="KW-1185">Reference proteome</keyword>
<sequence length="229" mass="25575">MDAILFQVLAWILVNKKCHGSGVLSSTVKEFTKVPDRLHSVLPSLHHVPMKDHSITHGLCGILQWSDEVLLLEILLRSTPRDMALFSSICSWSCGLTKMNTFGEWYAKMHKAARLCFRDCVWCKEARQRLQKAGVALDLDAKPPTWHENSGSAPTLPRFCPRYSSYCSKKSVVLVKEAKVVGLPPTHLAKLVCFEARVEMIPFLGLLHAESGTSKHDPNLIPVVSSPFN</sequence>
<accession>A0AAN9RD03</accession>
<reference evidence="1 2" key="1">
    <citation type="submission" date="2024-01" db="EMBL/GenBank/DDBJ databases">
        <title>The genomes of 5 underutilized Papilionoideae crops provide insights into root nodulation and disease resistanc.</title>
        <authorList>
            <person name="Jiang F."/>
        </authorList>
    </citation>
    <scope>NUCLEOTIDE SEQUENCE [LARGE SCALE GENOMIC DNA]</scope>
    <source>
        <strain evidence="1">LVBAO_FW01</strain>
        <tissue evidence="1">Leaves</tissue>
    </source>
</reference>
<proteinExistence type="predicted"/>
<dbReference type="EMBL" id="JAYMYQ010000001">
    <property type="protein sequence ID" value="KAK7362148.1"/>
    <property type="molecule type" value="Genomic_DNA"/>
</dbReference>
<comment type="caution">
    <text evidence="1">The sequence shown here is derived from an EMBL/GenBank/DDBJ whole genome shotgun (WGS) entry which is preliminary data.</text>
</comment>
<dbReference type="Proteomes" id="UP001367508">
    <property type="component" value="Unassembled WGS sequence"/>
</dbReference>
<protein>
    <submittedName>
        <fullName evidence="1">Uncharacterized protein</fullName>
    </submittedName>
</protein>